<comment type="caution">
    <text evidence="4">The sequence shown here is derived from an EMBL/GenBank/DDBJ whole genome shotgun (WGS) entry which is preliminary data.</text>
</comment>
<feature type="region of interest" description="Disordered" evidence="1">
    <location>
        <begin position="783"/>
        <end position="825"/>
    </location>
</feature>
<protein>
    <submittedName>
        <fullName evidence="4">Uncharacterized protein</fullName>
    </submittedName>
</protein>
<dbReference type="GO" id="GO:0005737">
    <property type="term" value="C:cytoplasm"/>
    <property type="evidence" value="ECO:0007669"/>
    <property type="project" value="TreeGrafter"/>
</dbReference>
<dbReference type="InterPro" id="IPR011989">
    <property type="entry name" value="ARM-like"/>
</dbReference>
<dbReference type="Gene3D" id="1.25.10.10">
    <property type="entry name" value="Leucine-rich Repeat Variant"/>
    <property type="match status" value="2"/>
</dbReference>
<dbReference type="Pfam" id="PF24173">
    <property type="entry name" value="TPR_TTI1_N"/>
    <property type="match status" value="1"/>
</dbReference>
<accession>A0A0E9NFY3</accession>
<dbReference type="OMA" id="PHPKKPW"/>
<reference evidence="4 5" key="3">
    <citation type="journal article" date="2015" name="Genome Announc.">
        <title>Draft Genome Sequence of the Archiascomycetous Yeast Saitoella complicata.</title>
        <authorList>
            <person name="Yamauchi K."/>
            <person name="Kondo S."/>
            <person name="Hamamoto M."/>
            <person name="Takahashi Y."/>
            <person name="Ogura Y."/>
            <person name="Hayashi T."/>
            <person name="Nishida H."/>
        </authorList>
    </citation>
    <scope>NUCLEOTIDE SEQUENCE [LARGE SCALE GENOMIC DNA]</scope>
    <source>
        <strain evidence="4 5">NRRL Y-17804</strain>
    </source>
</reference>
<dbReference type="PANTHER" id="PTHR18460">
    <property type="entry name" value="TEL2 INTERACTING PROTEIN 1 TTI1 FAMILY MEMBER"/>
    <property type="match status" value="1"/>
</dbReference>
<dbReference type="PANTHER" id="PTHR18460:SF3">
    <property type="entry name" value="TELO2-INTERACTING PROTEIN 1 HOMOLOG"/>
    <property type="match status" value="1"/>
</dbReference>
<feature type="domain" description="TTI1 N-terminal TPR" evidence="2">
    <location>
        <begin position="9"/>
        <end position="362"/>
    </location>
</feature>
<evidence type="ECO:0000259" key="2">
    <source>
        <dbReference type="Pfam" id="PF24173"/>
    </source>
</evidence>
<keyword evidence="5" id="KW-1185">Reference proteome</keyword>
<dbReference type="SUPFAM" id="SSF48371">
    <property type="entry name" value="ARM repeat"/>
    <property type="match status" value="1"/>
</dbReference>
<evidence type="ECO:0000313" key="4">
    <source>
        <dbReference type="EMBL" id="GAO48782.1"/>
    </source>
</evidence>
<dbReference type="InterPro" id="IPR052587">
    <property type="entry name" value="TELO2-interacting_protein_1"/>
</dbReference>
<dbReference type="InterPro" id="IPR016024">
    <property type="entry name" value="ARM-type_fold"/>
</dbReference>
<reference evidence="4 5" key="1">
    <citation type="journal article" date="2011" name="J. Gen. Appl. Microbiol.">
        <title>Draft genome sequencing of the enigmatic yeast Saitoella complicata.</title>
        <authorList>
            <person name="Nishida H."/>
            <person name="Hamamoto M."/>
            <person name="Sugiyama J."/>
        </authorList>
    </citation>
    <scope>NUCLEOTIDE SEQUENCE [LARGE SCALE GENOMIC DNA]</scope>
    <source>
        <strain evidence="4 5">NRRL Y-17804</strain>
    </source>
</reference>
<dbReference type="Pfam" id="PF21547">
    <property type="entry name" value="TTI1"/>
    <property type="match status" value="1"/>
</dbReference>
<dbReference type="EMBL" id="BACD03000017">
    <property type="protein sequence ID" value="GAO48782.1"/>
    <property type="molecule type" value="Genomic_DNA"/>
</dbReference>
<dbReference type="InterPro" id="IPR049362">
    <property type="entry name" value="TTI1_rpt"/>
</dbReference>
<dbReference type="Pfam" id="PF24176">
    <property type="entry name" value="TPR_TTI1_2nd"/>
    <property type="match status" value="1"/>
</dbReference>
<dbReference type="STRING" id="698492.A0A0E9NFY3"/>
<evidence type="ECO:0000259" key="3">
    <source>
        <dbReference type="Pfam" id="PF24181"/>
    </source>
</evidence>
<organism evidence="4 5">
    <name type="scientific">Saitoella complicata (strain BCRC 22490 / CBS 7301 / JCM 7358 / NBRC 10748 / NRRL Y-17804)</name>
    <dbReference type="NCBI Taxonomy" id="698492"/>
    <lineage>
        <taxon>Eukaryota</taxon>
        <taxon>Fungi</taxon>
        <taxon>Dikarya</taxon>
        <taxon>Ascomycota</taxon>
        <taxon>Taphrinomycotina</taxon>
        <taxon>Taphrinomycotina incertae sedis</taxon>
        <taxon>Saitoella</taxon>
    </lineage>
</organism>
<sequence>MDKQRSQAFQKLKPICINLSQLALSPKPSSVAIVPTLRSLRDSLRSIEQPDDTLNHAIGDYVFFPLSHLLRNQATLSNSCLELLLQCMNLLIKYCWRTTTTPQLFRQLLILLTFLVGGAPTSPSGKSQTQTPKRNITEHCKLAAVQCLSSLFLSAALSNVDVVTDMDVRPALGHAITTLLDIVLTEQLLELQVEAANALNQLYTDLIREGSIVAAFLPGTVSGVTKTLVRTAQARKSEYIAAAVGLLSSTMTIALTPPPLPPQLAEDEDFDLDAYDLDMNPKPPASSSVLGGVERTEAWYKATTAQLKIAIETILYLRHHTSPKVRSAFLSLSREVLVGCGERVAVLVPVLVETVVVCAGDEVDDIRTAADAVIKELLRDERLRGMVMRTWKESLHHWITALPRILTGADDVPKRNLLSVITTSARILTAQDVGVDLSVSMDALVQSLGDLSTFVDVKAKSSVGANGLVAGMKMLDISTLNSSDDDGFAMLPMRDISDPSTTRAFVKLLHTLGSSPSAPSIIEYFLGLSQGSRRGVDVAGSTWVATHLVRGALHSPTPSVDRTTIAALGGELYEYALSTLSESSSPYAVAVSEGVEPLALCTALEAITFTAETAGRGFRGEFVDALYSIVQLVRHDTDSVRSHARTALQRIAYVTGYDGVSALLLDNVDYLVNAVSLKLNTFDIAPAAPLVLLVLIRMAGARIVPYLEDVVESIFVALDNFHGYGRLVEVLFGVLEGVVDEVSRGHEGRNGTSVKRIRAGEGGHVSGVCDGINAVVREIRQARERREQPVEETEITEPKVWTTNEGEENQEPSIPDEPKPPPPTKSYEIVHSIIEKAQNYLTHPSSDLRYRLVALIQRASPVLAANEDKLLPLINTAWPPLKARLADKEAHVVTKALEAVADMSVYAGDFMSERVAKDAWPSIRRLLRTELPQPTTNKSQALARASKSMERYSRSGRVAEALFGALAKILRHTFMTSELFDEVLEMCLPYLRGKEEWYLRETTEELRNALEAVNADAVWLELRD</sequence>
<reference evidence="4 5" key="2">
    <citation type="journal article" date="2014" name="J. Gen. Appl. Microbiol.">
        <title>The early diverging ascomycetous budding yeast Saitoella complicata has three histone deacetylases belonging to the Clr6, Hos2, and Rpd3 lineages.</title>
        <authorList>
            <person name="Nishida H."/>
            <person name="Matsumoto T."/>
            <person name="Kondo S."/>
            <person name="Hamamoto M."/>
            <person name="Yoshikawa H."/>
        </authorList>
    </citation>
    <scope>NUCLEOTIDE SEQUENCE [LARGE SCALE GENOMIC DNA]</scope>
    <source>
        <strain evidence="4 5">NRRL Y-17804</strain>
    </source>
</reference>
<dbReference type="InterPro" id="IPR057567">
    <property type="entry name" value="TPR_TTI1_C"/>
</dbReference>
<dbReference type="Pfam" id="PF24181">
    <property type="entry name" value="TPR_TTI1_C"/>
    <property type="match status" value="1"/>
</dbReference>
<feature type="domain" description="TTI1 C-terminal TPR" evidence="3">
    <location>
        <begin position="769"/>
        <end position="1019"/>
    </location>
</feature>
<dbReference type="OrthoDB" id="6781668at2759"/>
<dbReference type="Proteomes" id="UP000033140">
    <property type="component" value="Unassembled WGS sequence"/>
</dbReference>
<dbReference type="InterPro" id="IPR057566">
    <property type="entry name" value="TPR_TTI1_N"/>
</dbReference>
<evidence type="ECO:0000256" key="1">
    <source>
        <dbReference type="SAM" id="MobiDB-lite"/>
    </source>
</evidence>
<name>A0A0E9NFY3_SAICN</name>
<proteinExistence type="predicted"/>
<dbReference type="AlphaFoldDB" id="A0A0E9NFY3"/>
<dbReference type="RefSeq" id="XP_019024716.1">
    <property type="nucleotide sequence ID" value="XM_019170609.1"/>
</dbReference>
<gene>
    <name evidence="4" type="ORF">G7K_2951-t1</name>
</gene>
<evidence type="ECO:0000313" key="5">
    <source>
        <dbReference type="Proteomes" id="UP000033140"/>
    </source>
</evidence>